<comment type="similarity">
    <text evidence="1">Belongs to the low molecular weight phosphotyrosine protein phosphatase family.</text>
</comment>
<sequence length="191" mass="21029">MEQGLILVVCTGNVCRSPLVERVLQAGLDQRHGPGSVLVRSAGTSGLEGWPMDERSAALLADLGGSADGFAARRLTPEMVAAAELVLTATRDHRARSVRLHPRALRRTFTVRELADILSRVPEEELPTAADPAERLRELVRVAGDHRGLHLPDRPEDHDLVDPFRREDSVYAQLREELLPALPHLRRGLGL</sequence>
<dbReference type="SUPFAM" id="SSF52788">
    <property type="entry name" value="Phosphotyrosine protein phosphatases I"/>
    <property type="match status" value="1"/>
</dbReference>
<dbReference type="RefSeq" id="WP_188427904.1">
    <property type="nucleotide sequence ID" value="NZ_BAABKH010000010.1"/>
</dbReference>
<dbReference type="AlphaFoldDB" id="A0A917BDX4"/>
<evidence type="ECO:0000256" key="1">
    <source>
        <dbReference type="ARBA" id="ARBA00011063"/>
    </source>
</evidence>
<evidence type="ECO:0000256" key="5">
    <source>
        <dbReference type="PIRSR" id="PIRSR617867-1"/>
    </source>
</evidence>
<keyword evidence="8" id="KW-1185">Reference proteome</keyword>
<comment type="caution">
    <text evidence="7">The sequence shown here is derived from an EMBL/GenBank/DDBJ whole genome shotgun (WGS) entry which is preliminary data.</text>
</comment>
<dbReference type="InterPro" id="IPR050438">
    <property type="entry name" value="LMW_PTPase"/>
</dbReference>
<proteinExistence type="inferred from homology"/>
<evidence type="ECO:0000256" key="2">
    <source>
        <dbReference type="ARBA" id="ARBA00013064"/>
    </source>
</evidence>
<keyword evidence="4" id="KW-0904">Protein phosphatase</keyword>
<evidence type="ECO:0000313" key="8">
    <source>
        <dbReference type="Proteomes" id="UP000605670"/>
    </source>
</evidence>
<feature type="domain" description="Phosphotyrosine protein phosphatase I" evidence="6">
    <location>
        <begin position="6"/>
        <end position="127"/>
    </location>
</feature>
<accession>A0A917BDX4</accession>
<dbReference type="PANTHER" id="PTHR11717">
    <property type="entry name" value="LOW MOLECULAR WEIGHT PROTEIN TYROSINE PHOSPHATASE"/>
    <property type="match status" value="1"/>
</dbReference>
<dbReference type="Proteomes" id="UP000605670">
    <property type="component" value="Unassembled WGS sequence"/>
</dbReference>
<dbReference type="Gene3D" id="3.40.50.2300">
    <property type="match status" value="1"/>
</dbReference>
<evidence type="ECO:0000256" key="3">
    <source>
        <dbReference type="ARBA" id="ARBA00022801"/>
    </source>
</evidence>
<evidence type="ECO:0000256" key="4">
    <source>
        <dbReference type="ARBA" id="ARBA00022912"/>
    </source>
</evidence>
<dbReference type="PANTHER" id="PTHR11717:SF7">
    <property type="entry name" value="LOW MOLECULAR WEIGHT PHOSPHOTYROSINE PROTEIN PHOSPHATASE"/>
    <property type="match status" value="1"/>
</dbReference>
<gene>
    <name evidence="7" type="ORF">GCM10011366_03690</name>
</gene>
<organism evidence="7 8">
    <name type="scientific">Ornithinimicrobium tianjinense</name>
    <dbReference type="NCBI Taxonomy" id="1195761"/>
    <lineage>
        <taxon>Bacteria</taxon>
        <taxon>Bacillati</taxon>
        <taxon>Actinomycetota</taxon>
        <taxon>Actinomycetes</taxon>
        <taxon>Micrococcales</taxon>
        <taxon>Ornithinimicrobiaceae</taxon>
        <taxon>Ornithinimicrobium</taxon>
    </lineage>
</organism>
<dbReference type="InterPro" id="IPR036196">
    <property type="entry name" value="Ptyr_pPase_sf"/>
</dbReference>
<dbReference type="EMBL" id="BMEM01000001">
    <property type="protein sequence ID" value="GGF39332.1"/>
    <property type="molecule type" value="Genomic_DNA"/>
</dbReference>
<feature type="active site" description="Nucleophile" evidence="5">
    <location>
        <position position="10"/>
    </location>
</feature>
<name>A0A917BDX4_9MICO</name>
<dbReference type="SMART" id="SM00226">
    <property type="entry name" value="LMWPc"/>
    <property type="match status" value="1"/>
</dbReference>
<dbReference type="PRINTS" id="PR00719">
    <property type="entry name" value="LMWPTPASE"/>
</dbReference>
<reference evidence="7" key="2">
    <citation type="submission" date="2020-09" db="EMBL/GenBank/DDBJ databases">
        <authorList>
            <person name="Sun Q."/>
            <person name="Zhou Y."/>
        </authorList>
    </citation>
    <scope>NUCLEOTIDE SEQUENCE</scope>
    <source>
        <strain evidence="7">CGMCC 1.12160</strain>
    </source>
</reference>
<protein>
    <recommendedName>
        <fullName evidence="2">protein-tyrosine-phosphatase</fullName>
        <ecNumber evidence="2">3.1.3.48</ecNumber>
    </recommendedName>
</protein>
<feature type="active site" evidence="5">
    <location>
        <position position="16"/>
    </location>
</feature>
<evidence type="ECO:0000259" key="6">
    <source>
        <dbReference type="SMART" id="SM00226"/>
    </source>
</evidence>
<reference evidence="7" key="1">
    <citation type="journal article" date="2014" name="Int. J. Syst. Evol. Microbiol.">
        <title>Complete genome sequence of Corynebacterium casei LMG S-19264T (=DSM 44701T), isolated from a smear-ripened cheese.</title>
        <authorList>
            <consortium name="US DOE Joint Genome Institute (JGI-PGF)"/>
            <person name="Walter F."/>
            <person name="Albersmeier A."/>
            <person name="Kalinowski J."/>
            <person name="Ruckert C."/>
        </authorList>
    </citation>
    <scope>NUCLEOTIDE SEQUENCE</scope>
    <source>
        <strain evidence="7">CGMCC 1.12160</strain>
    </source>
</reference>
<dbReference type="EC" id="3.1.3.48" evidence="2"/>
<dbReference type="GO" id="GO:0004725">
    <property type="term" value="F:protein tyrosine phosphatase activity"/>
    <property type="evidence" value="ECO:0007669"/>
    <property type="project" value="UniProtKB-EC"/>
</dbReference>
<dbReference type="Pfam" id="PF01451">
    <property type="entry name" value="LMWPc"/>
    <property type="match status" value="1"/>
</dbReference>
<dbReference type="InterPro" id="IPR023485">
    <property type="entry name" value="Ptyr_pPase"/>
</dbReference>
<keyword evidence="3" id="KW-0378">Hydrolase</keyword>
<evidence type="ECO:0000313" key="7">
    <source>
        <dbReference type="EMBL" id="GGF39332.1"/>
    </source>
</evidence>
<dbReference type="InterPro" id="IPR017867">
    <property type="entry name" value="Tyr_phospatase_low_mol_wt"/>
</dbReference>